<name>A0ABN1EU10_9PROT</name>
<evidence type="ECO:0000313" key="7">
    <source>
        <dbReference type="Proteomes" id="UP001501588"/>
    </source>
</evidence>
<dbReference type="Pfam" id="PF05101">
    <property type="entry name" value="VirB3"/>
    <property type="match status" value="1"/>
</dbReference>
<gene>
    <name evidence="6" type="ORF">GCM10009416_11460</name>
</gene>
<evidence type="ECO:0000256" key="1">
    <source>
        <dbReference type="ARBA" id="ARBA00004370"/>
    </source>
</evidence>
<feature type="transmembrane region" description="Helical" evidence="5">
    <location>
        <begin position="30"/>
        <end position="53"/>
    </location>
</feature>
<reference evidence="6 7" key="1">
    <citation type="journal article" date="2019" name="Int. J. Syst. Evol. Microbiol.">
        <title>The Global Catalogue of Microorganisms (GCM) 10K type strain sequencing project: providing services to taxonomists for standard genome sequencing and annotation.</title>
        <authorList>
            <consortium name="The Broad Institute Genomics Platform"/>
            <consortium name="The Broad Institute Genome Sequencing Center for Infectious Disease"/>
            <person name="Wu L."/>
            <person name="Ma J."/>
        </authorList>
    </citation>
    <scope>NUCLEOTIDE SEQUENCE [LARGE SCALE GENOMIC DNA]</scope>
    <source>
        <strain evidence="6 7">JCM 9933</strain>
    </source>
</reference>
<evidence type="ECO:0000256" key="2">
    <source>
        <dbReference type="ARBA" id="ARBA00022692"/>
    </source>
</evidence>
<evidence type="ECO:0000313" key="6">
    <source>
        <dbReference type="EMBL" id="GAA0574467.1"/>
    </source>
</evidence>
<feature type="transmembrane region" description="Helical" evidence="5">
    <location>
        <begin position="74"/>
        <end position="92"/>
    </location>
</feature>
<organism evidence="6 7">
    <name type="scientific">Craurococcus roseus</name>
    <dbReference type="NCBI Taxonomy" id="77585"/>
    <lineage>
        <taxon>Bacteria</taxon>
        <taxon>Pseudomonadati</taxon>
        <taxon>Pseudomonadota</taxon>
        <taxon>Alphaproteobacteria</taxon>
        <taxon>Acetobacterales</taxon>
        <taxon>Acetobacteraceae</taxon>
        <taxon>Craurococcus</taxon>
    </lineage>
</organism>
<dbReference type="InterPro" id="IPR007792">
    <property type="entry name" value="T4SS_VirB3/TrbD/AvhB"/>
</dbReference>
<evidence type="ECO:0000256" key="3">
    <source>
        <dbReference type="ARBA" id="ARBA00022989"/>
    </source>
</evidence>
<keyword evidence="2 5" id="KW-0812">Transmembrane</keyword>
<accession>A0ABN1EU10</accession>
<dbReference type="EMBL" id="BAAAFZ010000009">
    <property type="protein sequence ID" value="GAA0574467.1"/>
    <property type="molecule type" value="Genomic_DNA"/>
</dbReference>
<keyword evidence="3 5" id="KW-1133">Transmembrane helix</keyword>
<comment type="caution">
    <text evidence="6">The sequence shown here is derived from an EMBL/GenBank/DDBJ whole genome shotgun (WGS) entry which is preliminary data.</text>
</comment>
<keyword evidence="4 5" id="KW-0472">Membrane</keyword>
<evidence type="ECO:0000256" key="5">
    <source>
        <dbReference type="SAM" id="Phobius"/>
    </source>
</evidence>
<evidence type="ECO:0000256" key="4">
    <source>
        <dbReference type="ARBA" id="ARBA00023136"/>
    </source>
</evidence>
<proteinExistence type="predicted"/>
<dbReference type="Proteomes" id="UP001501588">
    <property type="component" value="Unassembled WGS sequence"/>
</dbReference>
<keyword evidence="7" id="KW-1185">Reference proteome</keyword>
<sequence length="104" mass="11160">MAEPAPLVADPLFLACTRPTMKLGAPMEAAYANLFCTIIGGMVLGSPLWWLLVPVVHVPMVALANRNPNFFHELRMWLVTYGQVIGAVLPALPSASTGRMPTSA</sequence>
<dbReference type="RefSeq" id="WP_343894215.1">
    <property type="nucleotide sequence ID" value="NZ_BAAAFZ010000009.1"/>
</dbReference>
<protein>
    <submittedName>
        <fullName evidence="6">Uncharacterized protein</fullName>
    </submittedName>
</protein>
<comment type="subcellular location">
    <subcellularLocation>
        <location evidence="1">Membrane</location>
    </subcellularLocation>
</comment>